<keyword evidence="3" id="KW-1185">Reference proteome</keyword>
<reference evidence="2 3" key="1">
    <citation type="journal article" date="2023" name="Commun. Biol.">
        <title>Genome analysis of Parmales, the sister group of diatoms, reveals the evolutionary specialization of diatoms from phago-mixotrophs to photoautotrophs.</title>
        <authorList>
            <person name="Ban H."/>
            <person name="Sato S."/>
            <person name="Yoshikawa S."/>
            <person name="Yamada K."/>
            <person name="Nakamura Y."/>
            <person name="Ichinomiya M."/>
            <person name="Sato N."/>
            <person name="Blanc-Mathieu R."/>
            <person name="Endo H."/>
            <person name="Kuwata A."/>
            <person name="Ogata H."/>
        </authorList>
    </citation>
    <scope>NUCLEOTIDE SEQUENCE [LARGE SCALE GENOMIC DNA]</scope>
</reference>
<dbReference type="Proteomes" id="UP001165060">
    <property type="component" value="Unassembled WGS sequence"/>
</dbReference>
<name>A0ABQ6MWM5_9STRA</name>
<dbReference type="EMBL" id="BRYB01003348">
    <property type="protein sequence ID" value="GMI35100.1"/>
    <property type="molecule type" value="Genomic_DNA"/>
</dbReference>
<comment type="caution">
    <text evidence="2">The sequence shown here is derived from an EMBL/GenBank/DDBJ whole genome shotgun (WGS) entry which is preliminary data.</text>
</comment>
<protein>
    <submittedName>
        <fullName evidence="2">Uncharacterized protein</fullName>
    </submittedName>
</protein>
<feature type="compositionally biased region" description="Low complexity" evidence="1">
    <location>
        <begin position="1"/>
        <end position="38"/>
    </location>
</feature>
<feature type="region of interest" description="Disordered" evidence="1">
    <location>
        <begin position="98"/>
        <end position="133"/>
    </location>
</feature>
<evidence type="ECO:0000313" key="2">
    <source>
        <dbReference type="EMBL" id="GMI35100.1"/>
    </source>
</evidence>
<gene>
    <name evidence="2" type="ORF">TeGR_g5006</name>
</gene>
<evidence type="ECO:0000256" key="1">
    <source>
        <dbReference type="SAM" id="MobiDB-lite"/>
    </source>
</evidence>
<proteinExistence type="predicted"/>
<sequence length="154" mass="16768">MHPSSPSSLSSQPPYEQQQQQQQQQQRQQQQQQQQQQQHSGVKHGRSSLSLAPPSDDDSAMVDVTKRARYHQDDLSQRLALVRVNTARSVDSGCSLLSTSPIKTDGDSFPPPPPHLAPPTSLHLSPPPSPTWSLAESVACLCPPSEFSELDAAA</sequence>
<feature type="non-terminal residue" evidence="2">
    <location>
        <position position="154"/>
    </location>
</feature>
<feature type="region of interest" description="Disordered" evidence="1">
    <location>
        <begin position="1"/>
        <end position="65"/>
    </location>
</feature>
<accession>A0ABQ6MWM5</accession>
<evidence type="ECO:0000313" key="3">
    <source>
        <dbReference type="Proteomes" id="UP001165060"/>
    </source>
</evidence>
<organism evidence="2 3">
    <name type="scientific">Tetraparma gracilis</name>
    <dbReference type="NCBI Taxonomy" id="2962635"/>
    <lineage>
        <taxon>Eukaryota</taxon>
        <taxon>Sar</taxon>
        <taxon>Stramenopiles</taxon>
        <taxon>Ochrophyta</taxon>
        <taxon>Bolidophyceae</taxon>
        <taxon>Parmales</taxon>
        <taxon>Triparmaceae</taxon>
        <taxon>Tetraparma</taxon>
    </lineage>
</organism>